<feature type="transmembrane region" description="Helical" evidence="1">
    <location>
        <begin position="12"/>
        <end position="35"/>
    </location>
</feature>
<dbReference type="Gene3D" id="3.30.700.10">
    <property type="entry name" value="Glycoprotein, Type 4 Pilin"/>
    <property type="match status" value="1"/>
</dbReference>
<evidence type="ECO:0000313" key="2">
    <source>
        <dbReference type="EMBL" id="OGC55405.1"/>
    </source>
</evidence>
<dbReference type="EMBL" id="MEVI01000002">
    <property type="protein sequence ID" value="OGC55405.1"/>
    <property type="molecule type" value="Genomic_DNA"/>
</dbReference>
<name>A0A1F4VE32_UNCKA</name>
<comment type="caution">
    <text evidence="2">The sequence shown here is derived from an EMBL/GenBank/DDBJ whole genome shotgun (WGS) entry which is preliminary data.</text>
</comment>
<evidence type="ECO:0000256" key="1">
    <source>
        <dbReference type="SAM" id="Phobius"/>
    </source>
</evidence>
<dbReference type="SUPFAM" id="SSF54523">
    <property type="entry name" value="Pili subunits"/>
    <property type="match status" value="1"/>
</dbReference>
<protein>
    <recommendedName>
        <fullName evidence="4">General secretion pathway GspH domain-containing protein</fullName>
    </recommendedName>
</protein>
<sequence>MNKFPAFKNPGFTLVELLVSVSILAVLTAVTIPNFNNFIRSQNLKQSQEQIKNGIRDTQIRAMAGVDSTNYSYWVFRASSGGTTFNIGKSADTTSCGSITVVDTSAVLPGDATLGVSSSPACIYYAMGSGIVTQTGLYSNIYVRTSISGSSTCYSVEINGSGLIKGVNSCP</sequence>
<dbReference type="AlphaFoldDB" id="A0A1F4VE32"/>
<proteinExistence type="predicted"/>
<dbReference type="NCBIfam" id="TIGR02532">
    <property type="entry name" value="IV_pilin_GFxxxE"/>
    <property type="match status" value="1"/>
</dbReference>
<evidence type="ECO:0008006" key="4">
    <source>
        <dbReference type="Google" id="ProtNLM"/>
    </source>
</evidence>
<dbReference type="Pfam" id="PF07963">
    <property type="entry name" value="N_methyl"/>
    <property type="match status" value="1"/>
</dbReference>
<evidence type="ECO:0000313" key="3">
    <source>
        <dbReference type="Proteomes" id="UP000176504"/>
    </source>
</evidence>
<organism evidence="2 3">
    <name type="scientific">candidate division WWE3 bacterium RIFCSPLOWO2_01_FULL_41_18</name>
    <dbReference type="NCBI Taxonomy" id="1802625"/>
    <lineage>
        <taxon>Bacteria</taxon>
        <taxon>Katanobacteria</taxon>
    </lineage>
</organism>
<reference evidence="2 3" key="1">
    <citation type="journal article" date="2016" name="Nat. Commun.">
        <title>Thousands of microbial genomes shed light on interconnected biogeochemical processes in an aquifer system.</title>
        <authorList>
            <person name="Anantharaman K."/>
            <person name="Brown C.T."/>
            <person name="Hug L.A."/>
            <person name="Sharon I."/>
            <person name="Castelle C.J."/>
            <person name="Probst A.J."/>
            <person name="Thomas B.C."/>
            <person name="Singh A."/>
            <person name="Wilkins M.J."/>
            <person name="Karaoz U."/>
            <person name="Brodie E.L."/>
            <person name="Williams K.H."/>
            <person name="Hubbard S.S."/>
            <person name="Banfield J.F."/>
        </authorList>
    </citation>
    <scope>NUCLEOTIDE SEQUENCE [LARGE SCALE GENOMIC DNA]</scope>
</reference>
<gene>
    <name evidence="2" type="ORF">A3A78_00405</name>
</gene>
<keyword evidence="1" id="KW-0472">Membrane</keyword>
<dbReference type="InterPro" id="IPR045584">
    <property type="entry name" value="Pilin-like"/>
</dbReference>
<dbReference type="Proteomes" id="UP000176504">
    <property type="component" value="Unassembled WGS sequence"/>
</dbReference>
<accession>A0A1F4VE32</accession>
<keyword evidence="1" id="KW-0812">Transmembrane</keyword>
<dbReference type="InterPro" id="IPR012902">
    <property type="entry name" value="N_methyl_site"/>
</dbReference>
<keyword evidence="1" id="KW-1133">Transmembrane helix</keyword>